<accession>A0A0E9NQ28</accession>
<gene>
    <name evidence="1" type="ORF">G7K_5892-t1</name>
</gene>
<reference evidence="1 2" key="3">
    <citation type="journal article" date="2015" name="Genome Announc.">
        <title>Draft Genome Sequence of the Archiascomycetous Yeast Saitoella complicata.</title>
        <authorList>
            <person name="Yamauchi K."/>
            <person name="Kondo S."/>
            <person name="Hamamoto M."/>
            <person name="Takahashi Y."/>
            <person name="Ogura Y."/>
            <person name="Hayashi T."/>
            <person name="Nishida H."/>
        </authorList>
    </citation>
    <scope>NUCLEOTIDE SEQUENCE [LARGE SCALE GENOMIC DNA]</scope>
    <source>
        <strain evidence="1 2">NRRL Y-17804</strain>
    </source>
</reference>
<proteinExistence type="predicted"/>
<protein>
    <submittedName>
        <fullName evidence="1">Uncharacterized protein</fullName>
    </submittedName>
</protein>
<evidence type="ECO:0000313" key="1">
    <source>
        <dbReference type="EMBL" id="GAO51801.1"/>
    </source>
</evidence>
<name>A0A0E9NQ28_SAICN</name>
<sequence>MCSCFEYRTVNFNLGCVVFAIYIRRKHLANGRGLVIRTIRYISVESVPYLLGKEGNSSLLECENEALDLLLVCEVWCVGSDELLWLRSGAEKPPRTDD</sequence>
<organism evidence="1 2">
    <name type="scientific">Saitoella complicata (strain BCRC 22490 / CBS 7301 / JCM 7358 / NBRC 10748 / NRRL Y-17804)</name>
    <dbReference type="NCBI Taxonomy" id="698492"/>
    <lineage>
        <taxon>Eukaryota</taxon>
        <taxon>Fungi</taxon>
        <taxon>Dikarya</taxon>
        <taxon>Ascomycota</taxon>
        <taxon>Taphrinomycotina</taxon>
        <taxon>Taphrinomycotina incertae sedis</taxon>
        <taxon>Saitoella</taxon>
    </lineage>
</organism>
<reference evidence="1 2" key="1">
    <citation type="journal article" date="2011" name="J. Gen. Appl. Microbiol.">
        <title>Draft genome sequencing of the enigmatic yeast Saitoella complicata.</title>
        <authorList>
            <person name="Nishida H."/>
            <person name="Hamamoto M."/>
            <person name="Sugiyama J."/>
        </authorList>
    </citation>
    <scope>NUCLEOTIDE SEQUENCE [LARGE SCALE GENOMIC DNA]</scope>
    <source>
        <strain evidence="1 2">NRRL Y-17804</strain>
    </source>
</reference>
<evidence type="ECO:0000313" key="2">
    <source>
        <dbReference type="Proteomes" id="UP000033140"/>
    </source>
</evidence>
<dbReference type="AlphaFoldDB" id="A0A0E9NQ28"/>
<reference evidence="1 2" key="2">
    <citation type="journal article" date="2014" name="J. Gen. Appl. Microbiol.">
        <title>The early diverging ascomycetous budding yeast Saitoella complicata has three histone deacetylases belonging to the Clr6, Hos2, and Rpd3 lineages.</title>
        <authorList>
            <person name="Nishida H."/>
            <person name="Matsumoto T."/>
            <person name="Kondo S."/>
            <person name="Hamamoto M."/>
            <person name="Yoshikawa H."/>
        </authorList>
    </citation>
    <scope>NUCLEOTIDE SEQUENCE [LARGE SCALE GENOMIC DNA]</scope>
    <source>
        <strain evidence="1 2">NRRL Y-17804</strain>
    </source>
</reference>
<keyword evidence="2" id="KW-1185">Reference proteome</keyword>
<comment type="caution">
    <text evidence="1">The sequence shown here is derived from an EMBL/GenBank/DDBJ whole genome shotgun (WGS) entry which is preliminary data.</text>
</comment>
<dbReference type="Proteomes" id="UP000033140">
    <property type="component" value="Unassembled WGS sequence"/>
</dbReference>
<dbReference type="EMBL" id="BACD03000053">
    <property type="protein sequence ID" value="GAO51801.1"/>
    <property type="molecule type" value="Genomic_DNA"/>
</dbReference>